<dbReference type="InterPro" id="IPR055353">
    <property type="entry name" value="DUF7619"/>
</dbReference>
<dbReference type="CDD" id="cd00063">
    <property type="entry name" value="FN3"/>
    <property type="match status" value="1"/>
</dbReference>
<dbReference type="Pfam" id="PF18962">
    <property type="entry name" value="Por_Secre_tail"/>
    <property type="match status" value="1"/>
</dbReference>
<evidence type="ECO:0000313" key="7">
    <source>
        <dbReference type="Proteomes" id="UP000289857"/>
    </source>
</evidence>
<keyword evidence="2" id="KW-0677">Repeat</keyword>
<evidence type="ECO:0000256" key="1">
    <source>
        <dbReference type="ARBA" id="ARBA00022729"/>
    </source>
</evidence>
<dbReference type="SUPFAM" id="SSF49854">
    <property type="entry name" value="Spermadhesin, CUB domain"/>
    <property type="match status" value="1"/>
</dbReference>
<dbReference type="InterPro" id="IPR026444">
    <property type="entry name" value="Secre_tail"/>
</dbReference>
<feature type="domain" description="CUB" evidence="4">
    <location>
        <begin position="301"/>
        <end position="426"/>
    </location>
</feature>
<dbReference type="Gene3D" id="2.60.120.200">
    <property type="match status" value="1"/>
</dbReference>
<keyword evidence="1" id="KW-0732">Signal</keyword>
<dbReference type="CDD" id="cd00041">
    <property type="entry name" value="CUB"/>
    <property type="match status" value="1"/>
</dbReference>
<evidence type="ECO:0000256" key="3">
    <source>
        <dbReference type="ARBA" id="ARBA00023157"/>
    </source>
</evidence>
<keyword evidence="3" id="KW-1015">Disulfide bond</keyword>
<dbReference type="InterPro" id="IPR035914">
    <property type="entry name" value="Sperma_CUB_dom_sf"/>
</dbReference>
<organism evidence="6 7">
    <name type="scientific">Flavobacterium stagni</name>
    <dbReference type="NCBI Taxonomy" id="2506421"/>
    <lineage>
        <taxon>Bacteria</taxon>
        <taxon>Pseudomonadati</taxon>
        <taxon>Bacteroidota</taxon>
        <taxon>Flavobacteriia</taxon>
        <taxon>Flavobacteriales</taxon>
        <taxon>Flavobacteriaceae</taxon>
        <taxon>Flavobacterium</taxon>
    </lineage>
</organism>
<dbReference type="SMART" id="SM00060">
    <property type="entry name" value="FN3"/>
    <property type="match status" value="1"/>
</dbReference>
<protein>
    <submittedName>
        <fullName evidence="6">T9SS type A sorting domain-containing protein</fullName>
    </submittedName>
</protein>
<accession>A0A4Q1KAW6</accession>
<comment type="caution">
    <text evidence="6">The sequence shown here is derived from an EMBL/GenBank/DDBJ whole genome shotgun (WGS) entry which is preliminary data.</text>
</comment>
<evidence type="ECO:0000313" key="6">
    <source>
        <dbReference type="EMBL" id="RXR23333.1"/>
    </source>
</evidence>
<dbReference type="InterPro" id="IPR036116">
    <property type="entry name" value="FN3_sf"/>
</dbReference>
<dbReference type="SUPFAM" id="SSF49265">
    <property type="entry name" value="Fibronectin type III"/>
    <property type="match status" value="1"/>
</dbReference>
<dbReference type="NCBIfam" id="NF038128">
    <property type="entry name" value="choice_anch_J"/>
    <property type="match status" value="1"/>
</dbReference>
<dbReference type="Gene3D" id="2.60.40.10">
    <property type="entry name" value="Immunoglobulins"/>
    <property type="match status" value="1"/>
</dbReference>
<dbReference type="AlphaFoldDB" id="A0A4Q1KAW6"/>
<gene>
    <name evidence="6" type="ORF">EQG61_05015</name>
</gene>
<dbReference type="InterPro" id="IPR000859">
    <property type="entry name" value="CUB_dom"/>
</dbReference>
<sequence>MFIFNKNQTTMKKSYFIICLMFTFIVRGQFPNPMTETFESATNPLVTTNPTSWSLPTGTNGNQWGILDNGVGTTSSWGLITQTGLVNSGLKAAYCTTENIGAGNTSQDYLTTPIFTVPNGGAIKFFVRTQQAGDQGSELTIKICTAPTTVNVALPSSYTTTLGFFSEVNLPSGLIYEEKTVDLSAFAGQSISIAFEWKTTQPTAAIAGDTVFLDDVRITSNACLPPSNLYITNVTSTTLTLNWSENGNSQAWEVYLAPCGSPAPTATTGGMMAVATNFYVSNLIPSTCYDFYVRSLCPFVPGGTVWVPLNTGVMTQPNGACGTNIYDNGGSNGNYQDNSNYVVTICPSNFGDQIGLLFSQFNTEAGVDVLTIYDGTSTSDPILGQYSGSTLPPTTFSTSQNGCITLQFQSNGSINYEGFKATIVCAQGKSIQMEPFLDANNDGIKNNGELDFPFLNYQISQNAGTPQTIQFGANANAIYDANSANTYTINASVTPNYSAYFTYSGSGFANEQTASPPTVLPFPITQTQPYSDVAVNIVPISLPRPGFQFMVNLSVVNNGFNTASGTVNFEKGAGVVSLTSNYPGVVITPQGLSYTFSGLTPLSQIVIQIVMTMDVLPNVSLGQLITHQASLTLNPIDIITANNTTSLSQTIVGAYDPNFVVERHGPQILYSTFGPNDTLEYTIHFQNEGNFYAENVRIDNLLDSQLNAGSIQLLEASHPCRLVRDGSQLKFYFDDIFLQPKSVSEVASQGYVTFKIKPNPGYQVGTIIPNSAEIYFDYNPPIYTNTFQTKFVNSLANTAFDSTDFVLYPNPTHDSITLNFSSQLEGASVEVYDYTGKRMYRNRVEGTPIQITLQDYATGMYFVRVFNAQGSTVKKVVKW</sequence>
<dbReference type="Pfam" id="PF00431">
    <property type="entry name" value="CUB"/>
    <property type="match status" value="1"/>
</dbReference>
<dbReference type="PANTHER" id="PTHR24251">
    <property type="entry name" value="OVOCHYMASE-RELATED"/>
    <property type="match status" value="1"/>
</dbReference>
<dbReference type="PROSITE" id="PS50853">
    <property type="entry name" value="FN3"/>
    <property type="match status" value="1"/>
</dbReference>
<dbReference type="Pfam" id="PF00041">
    <property type="entry name" value="fn3"/>
    <property type="match status" value="1"/>
</dbReference>
<reference evidence="7" key="1">
    <citation type="submission" date="2019-01" db="EMBL/GenBank/DDBJ databases">
        <title>Cytophagaceae bacterium strain CAR-16.</title>
        <authorList>
            <person name="Chen W.-M."/>
        </authorList>
    </citation>
    <scope>NUCLEOTIDE SEQUENCE [LARGE SCALE GENOMIC DNA]</scope>
    <source>
        <strain evidence="7">WWJ-16</strain>
    </source>
</reference>
<dbReference type="PROSITE" id="PS01180">
    <property type="entry name" value="CUB"/>
    <property type="match status" value="1"/>
</dbReference>
<proteinExistence type="predicted"/>
<dbReference type="SMART" id="SM00042">
    <property type="entry name" value="CUB"/>
    <property type="match status" value="1"/>
</dbReference>
<dbReference type="OrthoDB" id="1110367at2"/>
<keyword evidence="7" id="KW-1185">Reference proteome</keyword>
<evidence type="ECO:0000259" key="4">
    <source>
        <dbReference type="PROSITE" id="PS01180"/>
    </source>
</evidence>
<dbReference type="NCBIfam" id="TIGR04183">
    <property type="entry name" value="Por_Secre_tail"/>
    <property type="match status" value="1"/>
</dbReference>
<name>A0A4Q1KAW6_9FLAO</name>
<dbReference type="EMBL" id="SBKN01000002">
    <property type="protein sequence ID" value="RXR23333.1"/>
    <property type="molecule type" value="Genomic_DNA"/>
</dbReference>
<dbReference type="Pfam" id="PF24595">
    <property type="entry name" value="DUF7619"/>
    <property type="match status" value="1"/>
</dbReference>
<dbReference type="Proteomes" id="UP000289857">
    <property type="component" value="Unassembled WGS sequence"/>
</dbReference>
<dbReference type="InterPro" id="IPR013783">
    <property type="entry name" value="Ig-like_fold"/>
</dbReference>
<dbReference type="InterPro" id="IPR003961">
    <property type="entry name" value="FN3_dom"/>
</dbReference>
<dbReference type="PANTHER" id="PTHR24251:SF37">
    <property type="entry name" value="CUB DOMAIN-CONTAINING PROTEIN"/>
    <property type="match status" value="1"/>
</dbReference>
<evidence type="ECO:0000256" key="2">
    <source>
        <dbReference type="ARBA" id="ARBA00022737"/>
    </source>
</evidence>
<evidence type="ECO:0000259" key="5">
    <source>
        <dbReference type="PROSITE" id="PS50853"/>
    </source>
</evidence>
<feature type="domain" description="Fibronectin type-III" evidence="5">
    <location>
        <begin position="225"/>
        <end position="318"/>
    </location>
</feature>
<dbReference type="Gene3D" id="2.60.120.290">
    <property type="entry name" value="Spermadhesin, CUB domain"/>
    <property type="match status" value="1"/>
</dbReference>